<comment type="caution">
    <text evidence="5">The sequence shown here is derived from an EMBL/GenBank/DDBJ whole genome shotgun (WGS) entry which is preliminary data.</text>
</comment>
<organism evidence="5 6">
    <name type="scientific">Enterococcus ureasiticus</name>
    <dbReference type="NCBI Taxonomy" id="903984"/>
    <lineage>
        <taxon>Bacteria</taxon>
        <taxon>Bacillati</taxon>
        <taxon>Bacillota</taxon>
        <taxon>Bacilli</taxon>
        <taxon>Lactobacillales</taxon>
        <taxon>Enterococcaceae</taxon>
        <taxon>Enterococcus</taxon>
    </lineage>
</organism>
<name>A0A1E5GA00_9ENTE</name>
<keyword evidence="6" id="KW-1185">Reference proteome</keyword>
<dbReference type="SMART" id="SM00345">
    <property type="entry name" value="HTH_GNTR"/>
    <property type="match status" value="1"/>
</dbReference>
<evidence type="ECO:0000256" key="1">
    <source>
        <dbReference type="ARBA" id="ARBA00023015"/>
    </source>
</evidence>
<dbReference type="PROSITE" id="PS50949">
    <property type="entry name" value="HTH_GNTR"/>
    <property type="match status" value="1"/>
</dbReference>
<dbReference type="GO" id="GO:0003677">
    <property type="term" value="F:DNA binding"/>
    <property type="evidence" value="ECO:0007669"/>
    <property type="project" value="UniProtKB-KW"/>
</dbReference>
<keyword evidence="1" id="KW-0805">Transcription regulation</keyword>
<keyword evidence="3" id="KW-0804">Transcription</keyword>
<reference evidence="6" key="1">
    <citation type="submission" date="2016-09" db="EMBL/GenBank/DDBJ databases">
        <authorList>
            <person name="Gulvik C.A."/>
        </authorList>
    </citation>
    <scope>NUCLEOTIDE SEQUENCE [LARGE SCALE GENOMIC DNA]</scope>
    <source>
        <strain evidence="6">DSM 23328</strain>
    </source>
</reference>
<dbReference type="InterPro" id="IPR050679">
    <property type="entry name" value="Bact_HTH_transcr_reg"/>
</dbReference>
<evidence type="ECO:0000259" key="4">
    <source>
        <dbReference type="PROSITE" id="PS50949"/>
    </source>
</evidence>
<dbReference type="PRINTS" id="PR00035">
    <property type="entry name" value="HTHGNTR"/>
</dbReference>
<dbReference type="EMBL" id="MIJZ01000016">
    <property type="protein sequence ID" value="OEG09524.1"/>
    <property type="molecule type" value="Genomic_DNA"/>
</dbReference>
<dbReference type="CDD" id="cd07377">
    <property type="entry name" value="WHTH_GntR"/>
    <property type="match status" value="1"/>
</dbReference>
<dbReference type="InterPro" id="IPR028978">
    <property type="entry name" value="Chorismate_lyase_/UTRA_dom_sf"/>
</dbReference>
<protein>
    <submittedName>
        <fullName evidence="5">GntR family transcriptional regulator</fullName>
    </submittedName>
</protein>
<dbReference type="Gene3D" id="3.40.1410.10">
    <property type="entry name" value="Chorismate lyase-like"/>
    <property type="match status" value="1"/>
</dbReference>
<dbReference type="GO" id="GO:0003700">
    <property type="term" value="F:DNA-binding transcription factor activity"/>
    <property type="evidence" value="ECO:0007669"/>
    <property type="project" value="InterPro"/>
</dbReference>
<evidence type="ECO:0000313" key="5">
    <source>
        <dbReference type="EMBL" id="OEG09524.1"/>
    </source>
</evidence>
<dbReference type="InterPro" id="IPR000524">
    <property type="entry name" value="Tscrpt_reg_HTH_GntR"/>
</dbReference>
<dbReference type="SUPFAM" id="SSF64288">
    <property type="entry name" value="Chorismate lyase-like"/>
    <property type="match status" value="1"/>
</dbReference>
<dbReference type="Proteomes" id="UP000094068">
    <property type="component" value="Unassembled WGS sequence"/>
</dbReference>
<gene>
    <name evidence="5" type="ORF">BCR21_14325</name>
</gene>
<dbReference type="OrthoDB" id="2308695at2"/>
<dbReference type="SMART" id="SM00866">
    <property type="entry name" value="UTRA"/>
    <property type="match status" value="1"/>
</dbReference>
<dbReference type="Pfam" id="PF00392">
    <property type="entry name" value="GntR"/>
    <property type="match status" value="1"/>
</dbReference>
<sequence length="244" mass="27826">MQSKNPLDIKTLVKEMINEIQDGKLADENGKLPSEQKLMTYYSVSRYALRQALAQLGDMGVIYQAQGVGSFIRPERHEKVLNLQNNIGITEEMARPGRTIKTIDASHRIVSVAEADFLPKNNELAQEVQLIEINRLRTLDDEPYLSEKSYFLQSVIQEIPEESMYDSVFNYFEENKNIKIGFIDKVISSEPLSEPGASFFKLAIGAPTLVVRDDTFLSSGKLLAFSKICYDYRKAELFMFKKTY</sequence>
<keyword evidence="2" id="KW-0238">DNA-binding</keyword>
<dbReference type="Gene3D" id="1.10.10.10">
    <property type="entry name" value="Winged helix-like DNA-binding domain superfamily/Winged helix DNA-binding domain"/>
    <property type="match status" value="1"/>
</dbReference>
<feature type="domain" description="HTH gntR-type" evidence="4">
    <location>
        <begin position="6"/>
        <end position="75"/>
    </location>
</feature>
<dbReference type="Pfam" id="PF07702">
    <property type="entry name" value="UTRA"/>
    <property type="match status" value="1"/>
</dbReference>
<accession>A0A1E5GA00</accession>
<dbReference type="RefSeq" id="WP_069647202.1">
    <property type="nucleotide sequence ID" value="NZ_MIJZ01000016.1"/>
</dbReference>
<dbReference type="PANTHER" id="PTHR44846">
    <property type="entry name" value="MANNOSYL-D-GLYCERATE TRANSPORT/METABOLISM SYSTEM REPRESSOR MNGR-RELATED"/>
    <property type="match status" value="1"/>
</dbReference>
<dbReference type="SUPFAM" id="SSF46785">
    <property type="entry name" value="Winged helix' DNA-binding domain"/>
    <property type="match status" value="1"/>
</dbReference>
<dbReference type="AlphaFoldDB" id="A0A1E5GA00"/>
<dbReference type="InterPro" id="IPR036390">
    <property type="entry name" value="WH_DNA-bd_sf"/>
</dbReference>
<dbReference type="InterPro" id="IPR036388">
    <property type="entry name" value="WH-like_DNA-bd_sf"/>
</dbReference>
<evidence type="ECO:0000313" key="6">
    <source>
        <dbReference type="Proteomes" id="UP000094068"/>
    </source>
</evidence>
<dbReference type="STRING" id="903984.BCR21_14325"/>
<dbReference type="GO" id="GO:0045892">
    <property type="term" value="P:negative regulation of DNA-templated transcription"/>
    <property type="evidence" value="ECO:0007669"/>
    <property type="project" value="TreeGrafter"/>
</dbReference>
<dbReference type="PANTHER" id="PTHR44846:SF4">
    <property type="entry name" value="HTH GNTR-TYPE DOMAIN-CONTAINING PROTEIN"/>
    <property type="match status" value="1"/>
</dbReference>
<evidence type="ECO:0000256" key="2">
    <source>
        <dbReference type="ARBA" id="ARBA00023125"/>
    </source>
</evidence>
<proteinExistence type="predicted"/>
<dbReference type="InterPro" id="IPR011663">
    <property type="entry name" value="UTRA"/>
</dbReference>
<evidence type="ECO:0000256" key="3">
    <source>
        <dbReference type="ARBA" id="ARBA00023163"/>
    </source>
</evidence>